<reference evidence="6 7" key="1">
    <citation type="submission" date="2019-01" db="EMBL/GenBank/DDBJ databases">
        <title>Genomic insights into a novel species Rhodoferax sp.</title>
        <authorList>
            <person name="Jin L."/>
        </authorList>
    </citation>
    <scope>NUCLEOTIDE SEQUENCE [LARGE SCALE GENOMIC DNA]</scope>
    <source>
        <strain evidence="6 7">CHu59-6-5</strain>
    </source>
</reference>
<dbReference type="PANTHER" id="PTHR33823">
    <property type="entry name" value="RNA POLYMERASE-BINDING TRANSCRIPTION FACTOR DKSA-RELATED"/>
    <property type="match status" value="1"/>
</dbReference>
<dbReference type="OrthoDB" id="9811543at2"/>
<dbReference type="RefSeq" id="WP_142818499.1">
    <property type="nucleotide sequence ID" value="NZ_CP035503.1"/>
</dbReference>
<evidence type="ECO:0000313" key="7">
    <source>
        <dbReference type="Proteomes" id="UP000316798"/>
    </source>
</evidence>
<evidence type="ECO:0000313" key="6">
    <source>
        <dbReference type="EMBL" id="QDL37329.1"/>
    </source>
</evidence>
<gene>
    <name evidence="6" type="ORF">EUB48_08610</name>
</gene>
<evidence type="ECO:0000256" key="2">
    <source>
        <dbReference type="ARBA" id="ARBA00022771"/>
    </source>
</evidence>
<dbReference type="InterPro" id="IPR000962">
    <property type="entry name" value="Znf_DskA_TraR"/>
</dbReference>
<dbReference type="Gene3D" id="1.20.120.910">
    <property type="entry name" value="DksA, coiled-coil domain"/>
    <property type="match status" value="1"/>
</dbReference>
<organism evidence="6 7">
    <name type="scientific">Rhodoferax sediminis</name>
    <dbReference type="NCBI Taxonomy" id="2509614"/>
    <lineage>
        <taxon>Bacteria</taxon>
        <taxon>Pseudomonadati</taxon>
        <taxon>Pseudomonadota</taxon>
        <taxon>Betaproteobacteria</taxon>
        <taxon>Burkholderiales</taxon>
        <taxon>Comamonadaceae</taxon>
        <taxon>Rhodoferax</taxon>
    </lineage>
</organism>
<dbReference type="EMBL" id="CP035503">
    <property type="protein sequence ID" value="QDL37329.1"/>
    <property type="molecule type" value="Genomic_DNA"/>
</dbReference>
<dbReference type="PROSITE" id="PS51128">
    <property type="entry name" value="ZF_DKSA_2"/>
    <property type="match status" value="1"/>
</dbReference>
<accession>A0A515DA98</accession>
<evidence type="ECO:0000256" key="4">
    <source>
        <dbReference type="PROSITE-ProRule" id="PRU00510"/>
    </source>
</evidence>
<name>A0A515DA98_9BURK</name>
<evidence type="ECO:0000259" key="5">
    <source>
        <dbReference type="Pfam" id="PF01258"/>
    </source>
</evidence>
<dbReference type="Pfam" id="PF01258">
    <property type="entry name" value="zf-dskA_traR"/>
    <property type="match status" value="1"/>
</dbReference>
<keyword evidence="2" id="KW-0863">Zinc-finger</keyword>
<feature type="domain" description="Zinc finger DksA/TraR C4-type" evidence="5">
    <location>
        <begin position="86"/>
        <end position="120"/>
    </location>
</feature>
<feature type="zinc finger region" description="dksA C4-type" evidence="4">
    <location>
        <begin position="90"/>
        <end position="114"/>
    </location>
</feature>
<keyword evidence="7" id="KW-1185">Reference proteome</keyword>
<dbReference type="KEGG" id="rhf:EUB48_08610"/>
<dbReference type="AlphaFoldDB" id="A0A515DA98"/>
<keyword evidence="3" id="KW-0862">Zinc</keyword>
<evidence type="ECO:0000256" key="1">
    <source>
        <dbReference type="ARBA" id="ARBA00022723"/>
    </source>
</evidence>
<dbReference type="SUPFAM" id="SSF57716">
    <property type="entry name" value="Glucocorticoid receptor-like (DNA-binding domain)"/>
    <property type="match status" value="1"/>
</dbReference>
<dbReference type="PANTHER" id="PTHR33823:SF4">
    <property type="entry name" value="GENERAL STRESS PROTEIN 16O"/>
    <property type="match status" value="1"/>
</dbReference>
<dbReference type="Proteomes" id="UP000316798">
    <property type="component" value="Chromosome"/>
</dbReference>
<proteinExistence type="predicted"/>
<protein>
    <recommendedName>
        <fullName evidence="5">Zinc finger DksA/TraR C4-type domain-containing protein</fullName>
    </recommendedName>
</protein>
<sequence length="128" mass="14445">METYNARLAPRFSQLLAQREAELRTILHASDNLSDETGGAEQHEVVDFKDVATGQTLARVDDIKVEHAAQELQNVLDARRRLQDQSYGFCMRCGEAIDLRRLVALPAAPFCASCQAEYEHGQRLAMRR</sequence>
<evidence type="ECO:0000256" key="3">
    <source>
        <dbReference type="ARBA" id="ARBA00022833"/>
    </source>
</evidence>
<dbReference type="GO" id="GO:0008270">
    <property type="term" value="F:zinc ion binding"/>
    <property type="evidence" value="ECO:0007669"/>
    <property type="project" value="UniProtKB-KW"/>
</dbReference>
<keyword evidence="1" id="KW-0479">Metal-binding</keyword>